<reference evidence="4 5" key="1">
    <citation type="journal article" date="2020" name="ISME J.">
        <title>Uncovering the hidden diversity of litter-decomposition mechanisms in mushroom-forming fungi.</title>
        <authorList>
            <person name="Floudas D."/>
            <person name="Bentzer J."/>
            <person name="Ahren D."/>
            <person name="Johansson T."/>
            <person name="Persson P."/>
            <person name="Tunlid A."/>
        </authorList>
    </citation>
    <scope>NUCLEOTIDE SEQUENCE [LARGE SCALE GENOMIC DNA]</scope>
    <source>
        <strain evidence="4 5">CBS 406.79</strain>
    </source>
</reference>
<feature type="signal peptide" evidence="2">
    <location>
        <begin position="1"/>
        <end position="18"/>
    </location>
</feature>
<evidence type="ECO:0000256" key="1">
    <source>
        <dbReference type="SAM" id="MobiDB-lite"/>
    </source>
</evidence>
<evidence type="ECO:0000313" key="5">
    <source>
        <dbReference type="Proteomes" id="UP000518752"/>
    </source>
</evidence>
<evidence type="ECO:0000256" key="2">
    <source>
        <dbReference type="SAM" id="SignalP"/>
    </source>
</evidence>
<dbReference type="EMBL" id="JAACJN010000013">
    <property type="protein sequence ID" value="KAF5390882.1"/>
    <property type="molecule type" value="Genomic_DNA"/>
</dbReference>
<keyword evidence="5" id="KW-1185">Reference proteome</keyword>
<feature type="chain" id="PRO_5034687814" description="Alginate lyase 2 domain-containing protein" evidence="2">
    <location>
        <begin position="19"/>
        <end position="479"/>
    </location>
</feature>
<feature type="region of interest" description="Disordered" evidence="1">
    <location>
        <begin position="85"/>
        <end position="122"/>
    </location>
</feature>
<keyword evidence="2" id="KW-0732">Signal</keyword>
<dbReference type="Proteomes" id="UP000518752">
    <property type="component" value="Unassembled WGS sequence"/>
</dbReference>
<organism evidence="4 5">
    <name type="scientific">Collybiopsis confluens</name>
    <dbReference type="NCBI Taxonomy" id="2823264"/>
    <lineage>
        <taxon>Eukaryota</taxon>
        <taxon>Fungi</taxon>
        <taxon>Dikarya</taxon>
        <taxon>Basidiomycota</taxon>
        <taxon>Agaricomycotina</taxon>
        <taxon>Agaricomycetes</taxon>
        <taxon>Agaricomycetidae</taxon>
        <taxon>Agaricales</taxon>
        <taxon>Marasmiineae</taxon>
        <taxon>Omphalotaceae</taxon>
        <taxon>Collybiopsis</taxon>
    </lineage>
</organism>
<dbReference type="InterPro" id="IPR014895">
    <property type="entry name" value="Alginate_lyase_2"/>
</dbReference>
<feature type="domain" description="Alginate lyase 2" evidence="3">
    <location>
        <begin position="263"/>
        <end position="479"/>
    </location>
</feature>
<comment type="caution">
    <text evidence="4">The sequence shown here is derived from an EMBL/GenBank/DDBJ whole genome shotgun (WGS) entry which is preliminary data.</text>
</comment>
<evidence type="ECO:0000259" key="3">
    <source>
        <dbReference type="Pfam" id="PF08787"/>
    </source>
</evidence>
<gene>
    <name evidence="4" type="ORF">D9757_004500</name>
</gene>
<protein>
    <recommendedName>
        <fullName evidence="3">Alginate lyase 2 domain-containing protein</fullName>
    </recommendedName>
</protein>
<evidence type="ECO:0000313" key="4">
    <source>
        <dbReference type="EMBL" id="KAF5390882.1"/>
    </source>
</evidence>
<feature type="compositionally biased region" description="Polar residues" evidence="1">
    <location>
        <begin position="92"/>
        <end position="104"/>
    </location>
</feature>
<dbReference type="SUPFAM" id="SSF49899">
    <property type="entry name" value="Concanavalin A-like lectins/glucanases"/>
    <property type="match status" value="1"/>
</dbReference>
<proteinExistence type="predicted"/>
<dbReference type="AlphaFoldDB" id="A0A8H5HWK2"/>
<feature type="compositionally biased region" description="Low complexity" evidence="1">
    <location>
        <begin position="106"/>
        <end position="121"/>
    </location>
</feature>
<dbReference type="Pfam" id="PF08787">
    <property type="entry name" value="Alginate_lyase2"/>
    <property type="match status" value="1"/>
</dbReference>
<name>A0A8H5HWK2_9AGAR</name>
<dbReference type="OrthoDB" id="77013at2759"/>
<dbReference type="InterPro" id="IPR013320">
    <property type="entry name" value="ConA-like_dom_sf"/>
</dbReference>
<sequence>MHFTIKAFTVGLVSAAYAVPMSANTHNARAGSGKPYDGSKDLAGKSSDLSGASLSKATRANVNIVRVNIEPIINFEFGGHRANSGVGDASSVKDQPNNASNAEVKSSGSGSPSSTTHLSPLGRLGLHLKSTTLLRTTKIKTDDGSGALSQLIPVPEPSRGKLQNAIQIFLKSHVRDFLKPGDTQTKPYLNIRPVFSGTPVEDEGGFVEFLVQLKGANGRSRIALLRRYKKAQTSLTTLIPLFLALSFVSVTALNPACAPGGNFDLSHWELQLPIGSAGSPETISSASLEGCSGFENFSYFFTESGDGALVMKVPGSPASSGCVTTPNSAHCRTELREQNPASWDPNAATNRLQVSLAVEVADDSSHGTVIGQVHIDDSVSTKPVCELYYNANGDISIGVEQTRAGNNEVFTSLGNIPIGTVFNYELEYSSNLLKVAINGVFQTLSTFELDAPTSYFKVGNYNQGSTPSDVHFFSVSVQH</sequence>
<accession>A0A8H5HWK2</accession>
<dbReference type="Gene3D" id="2.60.120.200">
    <property type="match status" value="1"/>
</dbReference>